<dbReference type="Proteomes" id="UP000308600">
    <property type="component" value="Unassembled WGS sequence"/>
</dbReference>
<reference evidence="1 2" key="1">
    <citation type="journal article" date="2019" name="Nat. Ecol. Evol.">
        <title>Megaphylogeny resolves global patterns of mushroom evolution.</title>
        <authorList>
            <person name="Varga T."/>
            <person name="Krizsan K."/>
            <person name="Foldi C."/>
            <person name="Dima B."/>
            <person name="Sanchez-Garcia M."/>
            <person name="Sanchez-Ramirez S."/>
            <person name="Szollosi G.J."/>
            <person name="Szarkandi J.G."/>
            <person name="Papp V."/>
            <person name="Albert L."/>
            <person name="Andreopoulos W."/>
            <person name="Angelini C."/>
            <person name="Antonin V."/>
            <person name="Barry K.W."/>
            <person name="Bougher N.L."/>
            <person name="Buchanan P."/>
            <person name="Buyck B."/>
            <person name="Bense V."/>
            <person name="Catcheside P."/>
            <person name="Chovatia M."/>
            <person name="Cooper J."/>
            <person name="Damon W."/>
            <person name="Desjardin D."/>
            <person name="Finy P."/>
            <person name="Geml J."/>
            <person name="Haridas S."/>
            <person name="Hughes K."/>
            <person name="Justo A."/>
            <person name="Karasinski D."/>
            <person name="Kautmanova I."/>
            <person name="Kiss B."/>
            <person name="Kocsube S."/>
            <person name="Kotiranta H."/>
            <person name="LaButti K.M."/>
            <person name="Lechner B.E."/>
            <person name="Liimatainen K."/>
            <person name="Lipzen A."/>
            <person name="Lukacs Z."/>
            <person name="Mihaltcheva S."/>
            <person name="Morgado L.N."/>
            <person name="Niskanen T."/>
            <person name="Noordeloos M.E."/>
            <person name="Ohm R.A."/>
            <person name="Ortiz-Santana B."/>
            <person name="Ovrebo C."/>
            <person name="Racz N."/>
            <person name="Riley R."/>
            <person name="Savchenko A."/>
            <person name="Shiryaev A."/>
            <person name="Soop K."/>
            <person name="Spirin V."/>
            <person name="Szebenyi C."/>
            <person name="Tomsovsky M."/>
            <person name="Tulloss R.E."/>
            <person name="Uehling J."/>
            <person name="Grigoriev I.V."/>
            <person name="Vagvolgyi C."/>
            <person name="Papp T."/>
            <person name="Martin F.M."/>
            <person name="Miettinen O."/>
            <person name="Hibbett D.S."/>
            <person name="Nagy L.G."/>
        </authorList>
    </citation>
    <scope>NUCLEOTIDE SEQUENCE [LARGE SCALE GENOMIC DNA]</scope>
    <source>
        <strain evidence="1 2">NL-1719</strain>
    </source>
</reference>
<sequence>PMLIVIDGVDEIASHDEQRALLHAILKSAEKLSSAHYKILIASRPEQPIEMVFQDFLVSPRSRIELENSDITRADIKRFLEDSLWRIHSAHNPQSVSPTPAWPGPSTIGHLVDKASGQFIYAETVVRLV</sequence>
<feature type="non-terminal residue" evidence="1">
    <location>
        <position position="1"/>
    </location>
</feature>
<dbReference type="EMBL" id="ML208278">
    <property type="protein sequence ID" value="TFK73167.1"/>
    <property type="molecule type" value="Genomic_DNA"/>
</dbReference>
<keyword evidence="2" id="KW-1185">Reference proteome</keyword>
<evidence type="ECO:0000313" key="2">
    <source>
        <dbReference type="Proteomes" id="UP000308600"/>
    </source>
</evidence>
<name>A0ACD3B668_9AGAR</name>
<feature type="non-terminal residue" evidence="1">
    <location>
        <position position="129"/>
    </location>
</feature>
<evidence type="ECO:0000313" key="1">
    <source>
        <dbReference type="EMBL" id="TFK73167.1"/>
    </source>
</evidence>
<organism evidence="1 2">
    <name type="scientific">Pluteus cervinus</name>
    <dbReference type="NCBI Taxonomy" id="181527"/>
    <lineage>
        <taxon>Eukaryota</taxon>
        <taxon>Fungi</taxon>
        <taxon>Dikarya</taxon>
        <taxon>Basidiomycota</taxon>
        <taxon>Agaricomycotina</taxon>
        <taxon>Agaricomycetes</taxon>
        <taxon>Agaricomycetidae</taxon>
        <taxon>Agaricales</taxon>
        <taxon>Pluteineae</taxon>
        <taxon>Pluteaceae</taxon>
        <taxon>Pluteus</taxon>
    </lineage>
</organism>
<protein>
    <submittedName>
        <fullName evidence="1">Uncharacterized protein</fullName>
    </submittedName>
</protein>
<proteinExistence type="predicted"/>
<gene>
    <name evidence="1" type="ORF">BDN72DRAFT_728474</name>
</gene>
<accession>A0ACD3B668</accession>